<dbReference type="GO" id="GO:0071555">
    <property type="term" value="P:cell wall organization"/>
    <property type="evidence" value="ECO:0007669"/>
    <property type="project" value="InterPro"/>
</dbReference>
<dbReference type="InterPro" id="IPR013783">
    <property type="entry name" value="Ig-like_fold"/>
</dbReference>
<dbReference type="InterPro" id="IPR001829">
    <property type="entry name" value="Pili_assmbl_chaperone_bac"/>
</dbReference>
<keyword evidence="6" id="KW-0393">Immunoglobulin domain</keyword>
<dbReference type="RefSeq" id="WP_119127130.1">
    <property type="nucleotide sequence ID" value="NZ_CP153598.1"/>
</dbReference>
<evidence type="ECO:0000256" key="6">
    <source>
        <dbReference type="ARBA" id="ARBA00023319"/>
    </source>
</evidence>
<evidence type="ECO:0000313" key="11">
    <source>
        <dbReference type="Proteomes" id="UP001244490"/>
    </source>
</evidence>
<name>A0AAW8ANK2_KLEPN</name>
<comment type="similarity">
    <text evidence="2">Belongs to the periplasmic pilus chaperone family.</text>
</comment>
<feature type="domain" description="Pili assembly chaperone C-terminal" evidence="9">
    <location>
        <begin position="188"/>
        <end position="245"/>
    </location>
</feature>
<dbReference type="AlphaFoldDB" id="A0AAW8ANK2"/>
<evidence type="ECO:0000259" key="9">
    <source>
        <dbReference type="Pfam" id="PF02753"/>
    </source>
</evidence>
<dbReference type="Pfam" id="PF00345">
    <property type="entry name" value="PapD_N"/>
    <property type="match status" value="1"/>
</dbReference>
<comment type="caution">
    <text evidence="10">The sequence shown here is derived from an EMBL/GenBank/DDBJ whole genome shotgun (WGS) entry which is preliminary data.</text>
</comment>
<dbReference type="EMBL" id="JAUUIA010000044">
    <property type="protein sequence ID" value="MDP0970794.1"/>
    <property type="molecule type" value="Genomic_DNA"/>
</dbReference>
<evidence type="ECO:0000256" key="3">
    <source>
        <dbReference type="ARBA" id="ARBA00022729"/>
    </source>
</evidence>
<reference evidence="10" key="1">
    <citation type="submission" date="2023-07" db="EMBL/GenBank/DDBJ databases">
        <authorList>
            <person name="Peng Z."/>
        </authorList>
    </citation>
    <scope>NUCLEOTIDE SEQUENCE</scope>
    <source>
        <strain evidence="10">KP219</strain>
    </source>
</reference>
<dbReference type="Proteomes" id="UP001244490">
    <property type="component" value="Unassembled WGS sequence"/>
</dbReference>
<dbReference type="PANTHER" id="PTHR30251">
    <property type="entry name" value="PILUS ASSEMBLY CHAPERONE"/>
    <property type="match status" value="1"/>
</dbReference>
<dbReference type="InterPro" id="IPR050643">
    <property type="entry name" value="Periplasmic_pilus_chap"/>
</dbReference>
<dbReference type="InterPro" id="IPR008962">
    <property type="entry name" value="PapD-like_sf"/>
</dbReference>
<sequence length="252" mass="28535">MELKNVIHAAIISFAISSLPNAFANFANKDIKTINNQKIYGLELGGTRVIYKLDSNSVSLRVKNTQPYPVLVQPTVYNEDRKTEGPFLVTPPIQRMEPDTQTRLRIILTNEEISQDKESLFWLCVKGVPPVNIGDEESSKKDYAEINVNVLSNSCIKLITRPDSIKITPVKASEKIKWSIRGNEIIAKNNSPLYINFSSVNFNGTEAKLQERYIKPYSEMKFRINTKKATNSIEWSVYDDYGAESPVQKSVL</sequence>
<dbReference type="Pfam" id="PF02753">
    <property type="entry name" value="PapD_C"/>
    <property type="match status" value="1"/>
</dbReference>
<keyword evidence="5" id="KW-0143">Chaperone</keyword>
<evidence type="ECO:0000313" key="10">
    <source>
        <dbReference type="EMBL" id="MDP0970794.1"/>
    </source>
</evidence>
<keyword evidence="3 7" id="KW-0732">Signal</keyword>
<dbReference type="PRINTS" id="PR00969">
    <property type="entry name" value="CHAPERONPILI"/>
</dbReference>
<evidence type="ECO:0000256" key="5">
    <source>
        <dbReference type="ARBA" id="ARBA00023186"/>
    </source>
</evidence>
<gene>
    <name evidence="10" type="ORF">Q6294_27775</name>
</gene>
<dbReference type="InterPro" id="IPR016147">
    <property type="entry name" value="Pili_assmbl_chaperone_N"/>
</dbReference>
<comment type="subcellular location">
    <subcellularLocation>
        <location evidence="1">Periplasm</location>
    </subcellularLocation>
</comment>
<protein>
    <submittedName>
        <fullName evidence="10">Fimbria/pilus periplasmic chaperone</fullName>
    </submittedName>
</protein>
<evidence type="ECO:0000256" key="1">
    <source>
        <dbReference type="ARBA" id="ARBA00004418"/>
    </source>
</evidence>
<evidence type="ECO:0000256" key="4">
    <source>
        <dbReference type="ARBA" id="ARBA00022764"/>
    </source>
</evidence>
<dbReference type="Gene3D" id="2.60.40.10">
    <property type="entry name" value="Immunoglobulins"/>
    <property type="match status" value="2"/>
</dbReference>
<feature type="signal peptide" evidence="7">
    <location>
        <begin position="1"/>
        <end position="24"/>
    </location>
</feature>
<accession>A0AAW8ANK2</accession>
<feature type="domain" description="Pili assembly chaperone N-terminal" evidence="8">
    <location>
        <begin position="41"/>
        <end position="165"/>
    </location>
</feature>
<keyword evidence="4" id="KW-0574">Periplasm</keyword>
<evidence type="ECO:0000259" key="8">
    <source>
        <dbReference type="Pfam" id="PF00345"/>
    </source>
</evidence>
<evidence type="ECO:0000256" key="7">
    <source>
        <dbReference type="SAM" id="SignalP"/>
    </source>
</evidence>
<feature type="chain" id="PRO_5043454361" evidence="7">
    <location>
        <begin position="25"/>
        <end position="252"/>
    </location>
</feature>
<evidence type="ECO:0000256" key="2">
    <source>
        <dbReference type="ARBA" id="ARBA00007399"/>
    </source>
</evidence>
<dbReference type="InterPro" id="IPR016148">
    <property type="entry name" value="Pili_assmbl_chaperone_C"/>
</dbReference>
<dbReference type="PANTHER" id="PTHR30251:SF9">
    <property type="entry name" value="CHAPERONE PROTEIN CAF1M"/>
    <property type="match status" value="1"/>
</dbReference>
<dbReference type="SUPFAM" id="SSF49354">
    <property type="entry name" value="PapD-like"/>
    <property type="match status" value="1"/>
</dbReference>
<dbReference type="GO" id="GO:0030288">
    <property type="term" value="C:outer membrane-bounded periplasmic space"/>
    <property type="evidence" value="ECO:0007669"/>
    <property type="project" value="InterPro"/>
</dbReference>
<proteinExistence type="inferred from homology"/>
<organism evidence="10 11">
    <name type="scientific">Klebsiella pneumoniae</name>
    <dbReference type="NCBI Taxonomy" id="573"/>
    <lineage>
        <taxon>Bacteria</taxon>
        <taxon>Pseudomonadati</taxon>
        <taxon>Pseudomonadota</taxon>
        <taxon>Gammaproteobacteria</taxon>
        <taxon>Enterobacterales</taxon>
        <taxon>Enterobacteriaceae</taxon>
        <taxon>Klebsiella/Raoultella group</taxon>
        <taxon>Klebsiella</taxon>
        <taxon>Klebsiella pneumoniae complex</taxon>
    </lineage>
</organism>
<dbReference type="SUPFAM" id="SSF49584">
    <property type="entry name" value="Periplasmic chaperone C-domain"/>
    <property type="match status" value="1"/>
</dbReference>
<dbReference type="InterPro" id="IPR036316">
    <property type="entry name" value="Pili_assmbl_chap_C_dom_sf"/>
</dbReference>